<comment type="caution">
    <text evidence="1">The sequence shown here is derived from an EMBL/GenBank/DDBJ whole genome shotgun (WGS) entry which is preliminary data.</text>
</comment>
<dbReference type="EMBL" id="CM037152">
    <property type="protein sequence ID" value="KAH7834545.1"/>
    <property type="molecule type" value="Genomic_DNA"/>
</dbReference>
<name>A0ACB7X1Y4_9ERIC</name>
<dbReference type="Proteomes" id="UP000828048">
    <property type="component" value="Chromosome 2"/>
</dbReference>
<evidence type="ECO:0000313" key="1">
    <source>
        <dbReference type="EMBL" id="KAH7834545.1"/>
    </source>
</evidence>
<accession>A0ACB7X1Y4</accession>
<sequence>MKTESSGIFGFVSFDFENLNHEPKTPQGPFEKDSLLLTQCSCDGLILVSVLVKDPDGSFEAELKCNVRTSLILWNPSIGLYKRISCPHEITFSSRLGLGYDSAVDDYRVFVVSRENETSVMVYNSRNDSWNIFIDNRYVLSSWTHPAVLNGAVHWVMCPYESVSCVIVYFDLVEEKFKEVPPPSSWKKDDEMRLVVLGEQLCVYCDIDVKQIEVYAMKEYGNKESWTRLFVIPCGILKSIHVCNQNCTCTAVRPLCLTKNGQVLIQVGSWVVGNYDPKDSAFLSFDSERGWMPLPYVETLISPGGGV</sequence>
<gene>
    <name evidence="1" type="ORF">Vadar_017274</name>
</gene>
<proteinExistence type="predicted"/>
<keyword evidence="2" id="KW-1185">Reference proteome</keyword>
<reference evidence="1 2" key="1">
    <citation type="journal article" date="2021" name="Hortic Res">
        <title>High-quality reference genome and annotation aids understanding of berry development for evergreen blueberry (Vaccinium darrowii).</title>
        <authorList>
            <person name="Yu J."/>
            <person name="Hulse-Kemp A.M."/>
            <person name="Babiker E."/>
            <person name="Staton M."/>
        </authorList>
    </citation>
    <scope>NUCLEOTIDE SEQUENCE [LARGE SCALE GENOMIC DNA]</scope>
    <source>
        <strain evidence="2">cv. NJ 8807/NJ 8810</strain>
        <tissue evidence="1">Young leaf</tissue>
    </source>
</reference>
<organism evidence="1 2">
    <name type="scientific">Vaccinium darrowii</name>
    <dbReference type="NCBI Taxonomy" id="229202"/>
    <lineage>
        <taxon>Eukaryota</taxon>
        <taxon>Viridiplantae</taxon>
        <taxon>Streptophyta</taxon>
        <taxon>Embryophyta</taxon>
        <taxon>Tracheophyta</taxon>
        <taxon>Spermatophyta</taxon>
        <taxon>Magnoliopsida</taxon>
        <taxon>eudicotyledons</taxon>
        <taxon>Gunneridae</taxon>
        <taxon>Pentapetalae</taxon>
        <taxon>asterids</taxon>
        <taxon>Ericales</taxon>
        <taxon>Ericaceae</taxon>
        <taxon>Vaccinioideae</taxon>
        <taxon>Vaccinieae</taxon>
        <taxon>Vaccinium</taxon>
    </lineage>
</organism>
<protein>
    <submittedName>
        <fullName evidence="1">Uncharacterized protein</fullName>
    </submittedName>
</protein>
<evidence type="ECO:0000313" key="2">
    <source>
        <dbReference type="Proteomes" id="UP000828048"/>
    </source>
</evidence>